<evidence type="ECO:0000313" key="2">
    <source>
        <dbReference type="Proteomes" id="UP001501624"/>
    </source>
</evidence>
<evidence type="ECO:0000313" key="1">
    <source>
        <dbReference type="EMBL" id="GAA3833209.1"/>
    </source>
</evidence>
<proteinExistence type="predicted"/>
<dbReference type="Proteomes" id="UP001501624">
    <property type="component" value="Unassembled WGS sequence"/>
</dbReference>
<sequence>MISEELRDTDVVTDLQLWFRARDLAAAMDGCRRLVADLGAWGIEVGPVDGDQPGSYYARVAVRTRTSADESTLDAIQRVARSQLPVIGVPPELLEITESRGRPLACVPDARIEAPAGADLSVYVGRGRDPFGMEGADLDGVEPLGLTEEESREFLDALKAATTVQVLVVAELSEPDAIAARERVRRVARTLRQQVFPAEDDVEVGEPRRRPSGTVEVAASVGGTSMSSHDAVVAASRALRAFTWLEPEALESDRPDYFAVEAVPQERFVRLEVHAATGLGVVG</sequence>
<comment type="caution">
    <text evidence="1">The sequence shown here is derived from an EMBL/GenBank/DDBJ whole genome shotgun (WGS) entry which is preliminary data.</text>
</comment>
<keyword evidence="2" id="KW-1185">Reference proteome</keyword>
<reference evidence="2" key="1">
    <citation type="journal article" date="2019" name="Int. J. Syst. Evol. Microbiol.">
        <title>The Global Catalogue of Microorganisms (GCM) 10K type strain sequencing project: providing services to taxonomists for standard genome sequencing and annotation.</title>
        <authorList>
            <consortium name="The Broad Institute Genomics Platform"/>
            <consortium name="The Broad Institute Genome Sequencing Center for Infectious Disease"/>
            <person name="Wu L."/>
            <person name="Ma J."/>
        </authorList>
    </citation>
    <scope>NUCLEOTIDE SEQUENCE [LARGE SCALE GENOMIC DNA]</scope>
    <source>
        <strain evidence="2">JCM 17017</strain>
    </source>
</reference>
<name>A0ABP7J3X2_9PSEU</name>
<dbReference type="EMBL" id="BAABCM010000009">
    <property type="protein sequence ID" value="GAA3833209.1"/>
    <property type="molecule type" value="Genomic_DNA"/>
</dbReference>
<organism evidence="1 2">
    <name type="scientific">Amycolatopsis tucumanensis</name>
    <dbReference type="NCBI Taxonomy" id="401106"/>
    <lineage>
        <taxon>Bacteria</taxon>
        <taxon>Bacillati</taxon>
        <taxon>Actinomycetota</taxon>
        <taxon>Actinomycetes</taxon>
        <taxon>Pseudonocardiales</taxon>
        <taxon>Pseudonocardiaceae</taxon>
        <taxon>Amycolatopsis</taxon>
    </lineage>
</organism>
<protein>
    <submittedName>
        <fullName evidence="1">Uncharacterized protein</fullName>
    </submittedName>
</protein>
<accession>A0ABP7J3X2</accession>
<gene>
    <name evidence="1" type="ORF">GCM10022380_59540</name>
</gene>